<evidence type="ECO:0000313" key="5">
    <source>
        <dbReference type="Proteomes" id="UP000516380"/>
    </source>
</evidence>
<organism evidence="4">
    <name type="scientific">Mycobacterium kansasii</name>
    <dbReference type="NCBI Taxonomy" id="1768"/>
    <lineage>
        <taxon>Bacteria</taxon>
        <taxon>Bacillati</taxon>
        <taxon>Actinomycetota</taxon>
        <taxon>Actinomycetes</taxon>
        <taxon>Mycobacteriales</taxon>
        <taxon>Mycobacteriaceae</taxon>
        <taxon>Mycobacterium</taxon>
    </lineage>
</organism>
<evidence type="ECO:0000313" key="3">
    <source>
        <dbReference type="EMBL" id="BCI88541.1"/>
    </source>
</evidence>
<feature type="compositionally biased region" description="Low complexity" evidence="2">
    <location>
        <begin position="11"/>
        <end position="23"/>
    </location>
</feature>
<evidence type="ECO:0000313" key="4">
    <source>
        <dbReference type="EMBL" id="VTP05337.1"/>
    </source>
</evidence>
<evidence type="ECO:0000256" key="1">
    <source>
        <dbReference type="SAM" id="Coils"/>
    </source>
</evidence>
<dbReference type="Proteomes" id="UP000516380">
    <property type="component" value="Chromosome"/>
</dbReference>
<dbReference type="RefSeq" id="WP_036394142.1">
    <property type="nucleotide sequence ID" value="NZ_BLYZ01000001.1"/>
</dbReference>
<dbReference type="AlphaFoldDB" id="A0A653F6F6"/>
<gene>
    <name evidence="4" type="ORF">BIN_B_05179</name>
    <name evidence="3" type="ORF">NIIDMKKI_37470</name>
</gene>
<feature type="region of interest" description="Disordered" evidence="2">
    <location>
        <begin position="1"/>
        <end position="43"/>
    </location>
</feature>
<reference evidence="4" key="1">
    <citation type="submission" date="2019-05" db="EMBL/GenBank/DDBJ databases">
        <authorList>
            <person name="Naeem R."/>
            <person name="Antony C."/>
            <person name="Guan Q."/>
        </authorList>
    </citation>
    <scope>NUCLEOTIDE SEQUENCE</scope>
    <source>
        <strain evidence="4">3</strain>
    </source>
</reference>
<feature type="coiled-coil region" evidence="1">
    <location>
        <begin position="53"/>
        <end position="80"/>
    </location>
</feature>
<evidence type="ECO:0000256" key="2">
    <source>
        <dbReference type="SAM" id="MobiDB-lite"/>
    </source>
</evidence>
<dbReference type="EMBL" id="AP023343">
    <property type="protein sequence ID" value="BCI88541.1"/>
    <property type="molecule type" value="Genomic_DNA"/>
</dbReference>
<accession>A0A653F6F6</accession>
<keyword evidence="5" id="KW-1185">Reference proteome</keyword>
<dbReference type="EMBL" id="LR589389">
    <property type="protein sequence ID" value="VTP05337.1"/>
    <property type="molecule type" value="Genomic_DNA"/>
</dbReference>
<name>A0A653F6F6_MYCKA</name>
<sequence>MPDTDNGGWVADADAPAPTPNAMPRRRPQPTQDARAGVDERLGDDTDVDMYYVRKLRSEARGLRTRAQEAETERDTLRAALDAYHRGEVERLAASELRDPRDLLDRHQLDDFIVDGSISVDAVRTAAQALIADRPHLAAAPPVSPPPTNRPLEGLKPGASPERPREATTWQAVLGGGL</sequence>
<proteinExistence type="predicted"/>
<feature type="region of interest" description="Disordered" evidence="2">
    <location>
        <begin position="137"/>
        <end position="178"/>
    </location>
</feature>
<protein>
    <submittedName>
        <fullName evidence="4">Uncharacterized protein</fullName>
    </submittedName>
</protein>
<keyword evidence="1" id="KW-0175">Coiled coil</keyword>
<reference evidence="3 5" key="2">
    <citation type="submission" date="2020-07" db="EMBL/GenBank/DDBJ databases">
        <title>Mycobacterium kansasii (former subtype) with zoonotic potential isolated from diseased indoor pet cat, Japan.</title>
        <authorList>
            <person name="Fukano H."/>
            <person name="Terazono T."/>
            <person name="Hoshino Y."/>
        </authorList>
    </citation>
    <scope>NUCLEOTIDE SEQUENCE [LARGE SCALE GENOMIC DNA]</scope>
    <source>
        <strain evidence="3 5">Kuro-I</strain>
    </source>
</reference>